<keyword evidence="1" id="KW-0472">Membrane</keyword>
<gene>
    <name evidence="2" type="ORF">HNY73_003848</name>
</gene>
<keyword evidence="3" id="KW-1185">Reference proteome</keyword>
<organism evidence="2 3">
    <name type="scientific">Argiope bruennichi</name>
    <name type="common">Wasp spider</name>
    <name type="synonym">Aranea bruennichi</name>
    <dbReference type="NCBI Taxonomy" id="94029"/>
    <lineage>
        <taxon>Eukaryota</taxon>
        <taxon>Metazoa</taxon>
        <taxon>Ecdysozoa</taxon>
        <taxon>Arthropoda</taxon>
        <taxon>Chelicerata</taxon>
        <taxon>Arachnida</taxon>
        <taxon>Araneae</taxon>
        <taxon>Araneomorphae</taxon>
        <taxon>Entelegynae</taxon>
        <taxon>Araneoidea</taxon>
        <taxon>Araneidae</taxon>
        <taxon>Argiope</taxon>
    </lineage>
</organism>
<dbReference type="EMBL" id="JABXBU010000003">
    <property type="protein sequence ID" value="KAF8792223.1"/>
    <property type="molecule type" value="Genomic_DNA"/>
</dbReference>
<sequence length="215" mass="23599">MSTRPGLSREFIHFYSTHNTGRVIKGYNDKENNTSLDPFVLAQIFVTIIFTLIVLLFLCGCCCVARQLIWRRLERNVNTNPSRPAGLLTNVNANPSQPAGLLRIVNANPPPPAGLLTNVSSNPSLLVTPWNNIDPILPSPVQPTAPPMLQQNFRTPVDDRTPIGDSDVPPDYSAVAEQKTTTAIVSDNLNRYPKVVGGKKVETPPPDYMTVAPFK</sequence>
<dbReference type="Proteomes" id="UP000807504">
    <property type="component" value="Unassembled WGS sequence"/>
</dbReference>
<accession>A0A8T0FU08</accession>
<comment type="caution">
    <text evidence="2">The sequence shown here is derived from an EMBL/GenBank/DDBJ whole genome shotgun (WGS) entry which is preliminary data.</text>
</comment>
<evidence type="ECO:0000313" key="2">
    <source>
        <dbReference type="EMBL" id="KAF8792223.1"/>
    </source>
</evidence>
<keyword evidence="1" id="KW-1133">Transmembrane helix</keyword>
<keyword evidence="1" id="KW-0812">Transmembrane</keyword>
<reference evidence="2" key="1">
    <citation type="journal article" date="2020" name="bioRxiv">
        <title>Chromosome-level reference genome of the European wasp spider Argiope bruennichi: a resource for studies on range expansion and evolutionary adaptation.</title>
        <authorList>
            <person name="Sheffer M.M."/>
            <person name="Hoppe A."/>
            <person name="Krehenwinkel H."/>
            <person name="Uhl G."/>
            <person name="Kuss A.W."/>
            <person name="Jensen L."/>
            <person name="Jensen C."/>
            <person name="Gillespie R.G."/>
            <person name="Hoff K.J."/>
            <person name="Prost S."/>
        </authorList>
    </citation>
    <scope>NUCLEOTIDE SEQUENCE</scope>
</reference>
<evidence type="ECO:0000313" key="3">
    <source>
        <dbReference type="Proteomes" id="UP000807504"/>
    </source>
</evidence>
<evidence type="ECO:0000256" key="1">
    <source>
        <dbReference type="SAM" id="Phobius"/>
    </source>
</evidence>
<dbReference type="AlphaFoldDB" id="A0A8T0FU08"/>
<dbReference type="OrthoDB" id="6427810at2759"/>
<proteinExistence type="predicted"/>
<reference evidence="2" key="2">
    <citation type="submission" date="2020-06" db="EMBL/GenBank/DDBJ databases">
        <authorList>
            <person name="Sheffer M."/>
        </authorList>
    </citation>
    <scope>NUCLEOTIDE SEQUENCE</scope>
</reference>
<protein>
    <submittedName>
        <fullName evidence="2">Uncharacterized protein</fullName>
    </submittedName>
</protein>
<name>A0A8T0FU08_ARGBR</name>
<feature type="transmembrane region" description="Helical" evidence="1">
    <location>
        <begin position="40"/>
        <end position="65"/>
    </location>
</feature>